<dbReference type="Pfam" id="PF26215">
    <property type="entry name" value="HTH_animal"/>
    <property type="match status" value="1"/>
</dbReference>
<dbReference type="InterPro" id="IPR035901">
    <property type="entry name" value="GIY-YIG_endonuc_sf"/>
</dbReference>
<evidence type="ECO:0000313" key="3">
    <source>
        <dbReference type="Proteomes" id="UP001329430"/>
    </source>
</evidence>
<dbReference type="Proteomes" id="UP001329430">
    <property type="component" value="Chromosome 3"/>
</dbReference>
<dbReference type="PANTHER" id="PTHR21301">
    <property type="entry name" value="REVERSE TRANSCRIPTASE"/>
    <property type="match status" value="1"/>
</dbReference>
<sequence length="803" mass="93940">MEPINQYLAGRARSFHNYKKLSLKLKVTSLKIWFNSTCLRLNLIPNYIQLATKNTSISARSALEAGKLHWLKQEIKHWYNIRDKLSLYMYESHLLLSKFFHPIEVDMIISLVKDNVEIAGSNLFVKLNSKIMKLTNEKVTSNNHSQFHYSNQHNNVFTNQNTFRFHNRTINLSQTRFGDEEMRLLNMGLKHNPQTTDNLLLDQFKLDLEVVLHQNSQNPNTNNLRAICAEKLKKLNFQPGKFNNNILKGLKAKIRKADLVVTKADKGNTIVILEKDNYVKKVQEFLDANGYIIKKVNFNQFIKSVKQFITLNREILKTHFDLNHYRLILMNPMIPRLYALPKIHKLNYPMRPIVAFTNTPVSKLSNWLNHILRSALNFQFPYAIKNSIELSRELSKFKVNNDYKLISLDIVNLFPSVPFEASLEIVNEYLSSSNLPDSVCAFLSSSLELVYKQNFLNLTINLSPLLAELFLTSLENNKIFNNQWLTNHFAYYKRYVDDIFVIFKGSDNDIDHCFQHMNTLHPHIKFTLEKENNRVLNFLDLQITRNTNRLDINIFRKPTTTDHVIPFSSHHPLSHKLAAFRFFFNRLFSLPLNTLNFNKEYHLISEVAFRNGYPRNLIEKLFHNFSRKVRLQNRTTLNPRQIDSPNNNFYSLPFIGPASFYFKKLLKEYDINISFSAKHNLKNHLVKTKDKIDTLEKSGVYRLSCSTCGACYVGQTGRKFKTRFNEHYACIRNNNIFTKSAFADHILDRGHSFNPNLDYEILHVCDKSIKLNILEQKEILHFHNQNPSLSLNEVLNINKSLLL</sequence>
<dbReference type="PANTHER" id="PTHR21301:SF10">
    <property type="entry name" value="REVERSE TRANSCRIPTASE DOMAIN-CONTAINING PROTEIN"/>
    <property type="match status" value="1"/>
</dbReference>
<dbReference type="PROSITE" id="PS50878">
    <property type="entry name" value="RT_POL"/>
    <property type="match status" value="1"/>
</dbReference>
<gene>
    <name evidence="2" type="ORF">RI129_005526</name>
</gene>
<accession>A0AAN7ZLM2</accession>
<dbReference type="Gene3D" id="3.40.1440.10">
    <property type="entry name" value="GIY-YIG endonuclease"/>
    <property type="match status" value="1"/>
</dbReference>
<keyword evidence="3" id="KW-1185">Reference proteome</keyword>
<feature type="domain" description="Reverse transcriptase" evidence="1">
    <location>
        <begin position="321"/>
        <end position="554"/>
    </location>
</feature>
<dbReference type="EMBL" id="JAVRBK010000003">
    <property type="protein sequence ID" value="KAK5647062.1"/>
    <property type="molecule type" value="Genomic_DNA"/>
</dbReference>
<dbReference type="AlphaFoldDB" id="A0AAN7ZLM2"/>
<name>A0AAN7ZLM2_9COLE</name>
<evidence type="ECO:0000313" key="2">
    <source>
        <dbReference type="EMBL" id="KAK5647062.1"/>
    </source>
</evidence>
<reference evidence="2 3" key="1">
    <citation type="journal article" date="2024" name="Insects">
        <title>An Improved Chromosome-Level Genome Assembly of the Firefly Pyrocoelia pectoralis.</title>
        <authorList>
            <person name="Fu X."/>
            <person name="Meyer-Rochow V.B."/>
            <person name="Ballantyne L."/>
            <person name="Zhu X."/>
        </authorList>
    </citation>
    <scope>NUCLEOTIDE SEQUENCE [LARGE SCALE GENOMIC DNA]</scope>
    <source>
        <strain evidence="2">XCY_ONT2</strain>
    </source>
</reference>
<organism evidence="2 3">
    <name type="scientific">Pyrocoelia pectoralis</name>
    <dbReference type="NCBI Taxonomy" id="417401"/>
    <lineage>
        <taxon>Eukaryota</taxon>
        <taxon>Metazoa</taxon>
        <taxon>Ecdysozoa</taxon>
        <taxon>Arthropoda</taxon>
        <taxon>Hexapoda</taxon>
        <taxon>Insecta</taxon>
        <taxon>Pterygota</taxon>
        <taxon>Neoptera</taxon>
        <taxon>Endopterygota</taxon>
        <taxon>Coleoptera</taxon>
        <taxon>Polyphaga</taxon>
        <taxon>Elateriformia</taxon>
        <taxon>Elateroidea</taxon>
        <taxon>Lampyridae</taxon>
        <taxon>Lampyrinae</taxon>
        <taxon>Pyrocoelia</taxon>
    </lineage>
</organism>
<dbReference type="InterPro" id="IPR000477">
    <property type="entry name" value="RT_dom"/>
</dbReference>
<comment type="caution">
    <text evidence="2">The sequence shown here is derived from an EMBL/GenBank/DDBJ whole genome shotgun (WGS) entry which is preliminary data.</text>
</comment>
<proteinExistence type="predicted"/>
<protein>
    <recommendedName>
        <fullName evidence="1">Reverse transcriptase domain-containing protein</fullName>
    </recommendedName>
</protein>
<dbReference type="InterPro" id="IPR058912">
    <property type="entry name" value="HTH_animal"/>
</dbReference>
<evidence type="ECO:0000259" key="1">
    <source>
        <dbReference type="PROSITE" id="PS50878"/>
    </source>
</evidence>